<evidence type="ECO:0000313" key="2">
    <source>
        <dbReference type="EMBL" id="CAI8031019.1"/>
    </source>
</evidence>
<name>A0AA35SK42_GEOBA</name>
<reference evidence="2" key="1">
    <citation type="submission" date="2023-03" db="EMBL/GenBank/DDBJ databases">
        <authorList>
            <person name="Steffen K."/>
            <person name="Cardenas P."/>
        </authorList>
    </citation>
    <scope>NUCLEOTIDE SEQUENCE</scope>
</reference>
<dbReference type="AlphaFoldDB" id="A0AA35SK42"/>
<feature type="compositionally biased region" description="Basic and acidic residues" evidence="1">
    <location>
        <begin position="22"/>
        <end position="36"/>
    </location>
</feature>
<protein>
    <submittedName>
        <fullName evidence="2">Uncharacterized protein</fullName>
    </submittedName>
</protein>
<evidence type="ECO:0000313" key="3">
    <source>
        <dbReference type="Proteomes" id="UP001174909"/>
    </source>
</evidence>
<proteinExistence type="predicted"/>
<organism evidence="2 3">
    <name type="scientific">Geodia barretti</name>
    <name type="common">Barrett's horny sponge</name>
    <dbReference type="NCBI Taxonomy" id="519541"/>
    <lineage>
        <taxon>Eukaryota</taxon>
        <taxon>Metazoa</taxon>
        <taxon>Porifera</taxon>
        <taxon>Demospongiae</taxon>
        <taxon>Heteroscleromorpha</taxon>
        <taxon>Tetractinellida</taxon>
        <taxon>Astrophorina</taxon>
        <taxon>Geodiidae</taxon>
        <taxon>Geodia</taxon>
    </lineage>
</organism>
<keyword evidence="3" id="KW-1185">Reference proteome</keyword>
<sequence length="154" mass="16150">MTPASRAAPERITFPPVRARGGRREAASAAGPDREPVALDLREELRAQPLRLVTPDAGKDAIARSGQIAFQKGVGEGPHRELRTCHIAPDLSLVADHADGGHQGVAAAPQPFQLPPRVLHIHRLVEPLIAADEELVGADDEGAGRAGADPAGLE</sequence>
<comment type="caution">
    <text evidence="2">The sequence shown here is derived from an EMBL/GenBank/DDBJ whole genome shotgun (WGS) entry which is preliminary data.</text>
</comment>
<dbReference type="EMBL" id="CASHTH010002512">
    <property type="protein sequence ID" value="CAI8031019.1"/>
    <property type="molecule type" value="Genomic_DNA"/>
</dbReference>
<evidence type="ECO:0000256" key="1">
    <source>
        <dbReference type="SAM" id="MobiDB-lite"/>
    </source>
</evidence>
<accession>A0AA35SK42</accession>
<gene>
    <name evidence="2" type="ORF">GBAR_LOCUS17598</name>
</gene>
<dbReference type="Proteomes" id="UP001174909">
    <property type="component" value="Unassembled WGS sequence"/>
</dbReference>
<feature type="region of interest" description="Disordered" evidence="1">
    <location>
        <begin position="1"/>
        <end position="36"/>
    </location>
</feature>